<dbReference type="Pfam" id="PF01745">
    <property type="entry name" value="IPT"/>
    <property type="match status" value="1"/>
</dbReference>
<dbReference type="Proteomes" id="UP000274511">
    <property type="component" value="Unassembled WGS sequence"/>
</dbReference>
<dbReference type="STRING" id="1172565.AU508_07815"/>
<comment type="caution">
    <text evidence="1">The sequence shown here is derived from an EMBL/GenBank/DDBJ whole genome shotgun (WGS) entry which is preliminary data.</text>
</comment>
<dbReference type="Gene3D" id="1.10.287.890">
    <property type="entry name" value="Crystal structure of tRNA isopentenylpyrophosphate transferase (bh2366) domain"/>
    <property type="match status" value="1"/>
</dbReference>
<protein>
    <submittedName>
        <fullName evidence="1">Isopentenyl transferase</fullName>
    </submittedName>
</protein>
<organism evidence="1 2">
    <name type="scientific">Lonsdalea populi</name>
    <dbReference type="NCBI Taxonomy" id="1172565"/>
    <lineage>
        <taxon>Bacteria</taxon>
        <taxon>Pseudomonadati</taxon>
        <taxon>Pseudomonadota</taxon>
        <taxon>Gammaproteobacteria</taxon>
        <taxon>Enterobacterales</taxon>
        <taxon>Pectobacteriaceae</taxon>
        <taxon>Lonsdalea</taxon>
    </lineage>
</organism>
<dbReference type="OrthoDB" id="8293568at2"/>
<proteinExistence type="predicted"/>
<sequence length="249" mass="28901">MSEEYAMNTTLHLIWGPTSTGKTAKSVALAERNGAPVLVLDRIQCCPDVAIGSGRPSEQELRGTKRVYLNSRPIAQGIISAQQAVERLHQLIDHYSAIYPLIILEGGSVSILQEMVKHRTWGQQYAWSFEPVPMPSTEHFLKRATQRVWEMFYPGDGLKSLLDEMVQIWAYPEYRYTLADIDGYRCIISYMHQRRRHVDEILHMSLDEHKQLAEEIAREYWQHALWQQENFPAIPHTWCQPPRRLTQSD</sequence>
<dbReference type="GO" id="GO:0016740">
    <property type="term" value="F:transferase activity"/>
    <property type="evidence" value="ECO:0007669"/>
    <property type="project" value="UniProtKB-KW"/>
</dbReference>
<evidence type="ECO:0000313" key="2">
    <source>
        <dbReference type="Proteomes" id="UP000274511"/>
    </source>
</evidence>
<dbReference type="Gene3D" id="3.40.50.300">
    <property type="entry name" value="P-loop containing nucleotide triphosphate hydrolases"/>
    <property type="match status" value="1"/>
</dbReference>
<evidence type="ECO:0000313" key="1">
    <source>
        <dbReference type="EMBL" id="ROH78797.1"/>
    </source>
</evidence>
<dbReference type="InterPro" id="IPR027417">
    <property type="entry name" value="P-loop_NTPase"/>
</dbReference>
<accession>A0A3N0UFN5</accession>
<dbReference type="SUPFAM" id="SSF52540">
    <property type="entry name" value="P-loop containing nucleoside triphosphate hydrolases"/>
    <property type="match status" value="1"/>
</dbReference>
<gene>
    <name evidence="1" type="ORF">EC392_12065</name>
</gene>
<keyword evidence="1" id="KW-0808">Transferase</keyword>
<dbReference type="EMBL" id="RJUJ01000011">
    <property type="protein sequence ID" value="ROH78797.1"/>
    <property type="molecule type" value="Genomic_DNA"/>
</dbReference>
<name>A0A3N0UFN5_9GAMM</name>
<dbReference type="AlphaFoldDB" id="A0A3N0UFN5"/>
<reference evidence="1 2" key="1">
    <citation type="submission" date="2018-10" db="EMBL/GenBank/DDBJ databases">
        <title>New species genome.</title>
        <authorList>
            <person name="Li Y."/>
        </authorList>
    </citation>
    <scope>NUCLEOTIDE SEQUENCE [LARGE SCALE GENOMIC DNA]</scope>
    <source>
        <strain evidence="1 2">L6_4B</strain>
    </source>
</reference>